<dbReference type="InterPro" id="IPR013783">
    <property type="entry name" value="Ig-like_fold"/>
</dbReference>
<dbReference type="Gene3D" id="2.60.40.1130">
    <property type="entry name" value="Rab geranylgeranyltransferase alpha-subunit, insert domain"/>
    <property type="match status" value="1"/>
</dbReference>
<dbReference type="SUPFAM" id="SSF51445">
    <property type="entry name" value="(Trans)glycosidases"/>
    <property type="match status" value="1"/>
</dbReference>
<dbReference type="GO" id="GO:0051060">
    <property type="term" value="F:pullulanase activity"/>
    <property type="evidence" value="ECO:0007669"/>
    <property type="project" value="InterPro"/>
</dbReference>
<name>A0A919UR35_9ACTN</name>
<evidence type="ECO:0000259" key="2">
    <source>
        <dbReference type="SMART" id="SM00642"/>
    </source>
</evidence>
<evidence type="ECO:0000256" key="1">
    <source>
        <dbReference type="ARBA" id="ARBA00008061"/>
    </source>
</evidence>
<keyword evidence="4" id="KW-1185">Reference proteome</keyword>
<sequence length="849" mass="91325">MLSLDLSKSTAHWLDRATVAWRGETSPSSRYALVYSPKADIAYDDTGDLTGDIHLIRLSPGALTDAQRAAWPHLRDYSALIVDPRDAGLVKDALRSQLVAAEWDLSGGLLAATGVQFPGVLDDVYAAALSSELGPAGRVLPRLSVWAPTARKVELRLNDRVLPMRRDDSTGVWSVTGPPTWYGRYYTYLVTVVAGGVLVTNEVPDPYSLSVSAGGRRSHLVRLNASALKPPGWDKLAKPAAVRQDRAIIYELHVRDFSASDSSVPAAERGTYKAFTGDGAGMEALRGLAADGLTHVHLLPVFDFATVPERRSDRAEPAYDFATMPADSEEQQAGVAATAATDSFNWGYDPLHYAVPEGSYATDPEGSARIREFRAMVRALNKAGLRVIMDVVYNHTHAAGQGEGSVLDRVVPGYYHRLLADGTVADSTCCANTAPEHAMMGRLVVDSVVTWAKAYKIDGFRFDLMGHHPKAGMLAVRQALDALTLARDGVDGKTILLYGEGWNFGEVACDARFVQATQGNLAGTGIGTFNDRLRDAVRGGGPFDADPGIRGFGSGLADTPGARLADGEELIMLGLTGNLKDYVLPSGEKGSEISYNGSPAGYADSPGETVNYVDAHDNETLYDALAYKLPRDTPMADRVRMQALSLATVMLSQSTAFLHAGTERLRSKSLDRNSYDSGDWFNRLLWDCAQGNGFGAGLPPRRDNESKWPYARPLLADPALKPDCAAINTARDRFGDLLRVRTSSPVFGLGSLSEIQNRLTFPATRVPGVITMHLDATGIDPRWKSITVIFNATSQTARQTVAALAEATVTLHPVQAASTDPIVRQSTFDGATGTFTVPARTVAVFVRPA</sequence>
<dbReference type="InterPro" id="IPR040671">
    <property type="entry name" value="Pullulanase_N2"/>
</dbReference>
<dbReference type="InterPro" id="IPR004193">
    <property type="entry name" value="Glyco_hydro_13_N"/>
</dbReference>
<dbReference type="Pfam" id="PF17967">
    <property type="entry name" value="Pullulanase_N2"/>
    <property type="match status" value="1"/>
</dbReference>
<evidence type="ECO:0000313" key="4">
    <source>
        <dbReference type="Proteomes" id="UP000640052"/>
    </source>
</evidence>
<comment type="caution">
    <text evidence="3">The sequence shown here is derived from an EMBL/GenBank/DDBJ whole genome shotgun (WGS) entry which is preliminary data.</text>
</comment>
<accession>A0A919UR35</accession>
<dbReference type="AlphaFoldDB" id="A0A919UR35"/>
<dbReference type="Proteomes" id="UP000640052">
    <property type="component" value="Unassembled WGS sequence"/>
</dbReference>
<organism evidence="3 4">
    <name type="scientific">Acrocarpospora phusangensis</name>
    <dbReference type="NCBI Taxonomy" id="1070424"/>
    <lineage>
        <taxon>Bacteria</taxon>
        <taxon>Bacillati</taxon>
        <taxon>Actinomycetota</taxon>
        <taxon>Actinomycetes</taxon>
        <taxon>Streptosporangiales</taxon>
        <taxon>Streptosporangiaceae</taxon>
        <taxon>Acrocarpospora</taxon>
    </lineage>
</organism>
<dbReference type="CDD" id="cd11341">
    <property type="entry name" value="AmyAc_Pullulanase_LD-like"/>
    <property type="match status" value="1"/>
</dbReference>
<dbReference type="NCBIfam" id="TIGR02103">
    <property type="entry name" value="pullul_strch"/>
    <property type="match status" value="1"/>
</dbReference>
<protein>
    <recommendedName>
        <fullName evidence="2">Glycosyl hydrolase family 13 catalytic domain-containing protein</fullName>
    </recommendedName>
</protein>
<dbReference type="GO" id="GO:0005975">
    <property type="term" value="P:carbohydrate metabolic process"/>
    <property type="evidence" value="ECO:0007669"/>
    <property type="project" value="InterPro"/>
</dbReference>
<feature type="domain" description="Glycosyl hydrolase family 13 catalytic" evidence="2">
    <location>
        <begin position="305"/>
        <end position="702"/>
    </location>
</feature>
<dbReference type="Pfam" id="PF02922">
    <property type="entry name" value="CBM_48"/>
    <property type="match status" value="1"/>
</dbReference>
<dbReference type="EMBL" id="BOOA01000058">
    <property type="protein sequence ID" value="GIH27587.1"/>
    <property type="molecule type" value="Genomic_DNA"/>
</dbReference>
<comment type="similarity">
    <text evidence="1">Belongs to the glycosyl hydrolase 13 family.</text>
</comment>
<dbReference type="InterPro" id="IPR006047">
    <property type="entry name" value="GH13_cat_dom"/>
</dbReference>
<dbReference type="SUPFAM" id="SSF51011">
    <property type="entry name" value="Glycosyl hydrolase domain"/>
    <property type="match status" value="1"/>
</dbReference>
<dbReference type="SMART" id="SM00642">
    <property type="entry name" value="Aamy"/>
    <property type="match status" value="1"/>
</dbReference>
<dbReference type="InterPro" id="IPR014756">
    <property type="entry name" value="Ig_E-set"/>
</dbReference>
<dbReference type="CDD" id="cd02860">
    <property type="entry name" value="E_set_Pullulanase"/>
    <property type="match status" value="1"/>
</dbReference>
<dbReference type="SUPFAM" id="SSF81296">
    <property type="entry name" value="E set domains"/>
    <property type="match status" value="2"/>
</dbReference>
<evidence type="ECO:0000313" key="3">
    <source>
        <dbReference type="EMBL" id="GIH27587.1"/>
    </source>
</evidence>
<dbReference type="InterPro" id="IPR024561">
    <property type="entry name" value="Pullul_strch_C"/>
</dbReference>
<proteinExistence type="inferred from homology"/>
<dbReference type="Gene3D" id="2.60.40.1180">
    <property type="entry name" value="Golgi alpha-mannosidase II"/>
    <property type="match status" value="1"/>
</dbReference>
<dbReference type="InterPro" id="IPR017853">
    <property type="entry name" value="GH"/>
</dbReference>
<dbReference type="InterPro" id="IPR011839">
    <property type="entry name" value="Pullul_strch"/>
</dbReference>
<dbReference type="InterPro" id="IPR013780">
    <property type="entry name" value="Glyco_hydro_b"/>
</dbReference>
<dbReference type="RefSeq" id="WP_239162070.1">
    <property type="nucleotide sequence ID" value="NZ_BOOA01000058.1"/>
</dbReference>
<dbReference type="Gene3D" id="3.20.20.80">
    <property type="entry name" value="Glycosidases"/>
    <property type="match status" value="1"/>
</dbReference>
<reference evidence="3" key="1">
    <citation type="submission" date="2021-01" db="EMBL/GenBank/DDBJ databases">
        <title>Whole genome shotgun sequence of Acrocarpospora phusangensis NBRC 108782.</title>
        <authorList>
            <person name="Komaki H."/>
            <person name="Tamura T."/>
        </authorList>
    </citation>
    <scope>NUCLEOTIDE SEQUENCE</scope>
    <source>
        <strain evidence="3">NBRC 108782</strain>
    </source>
</reference>
<dbReference type="PANTHER" id="PTHR43002">
    <property type="entry name" value="GLYCOGEN DEBRANCHING ENZYME"/>
    <property type="match status" value="1"/>
</dbReference>
<gene>
    <name evidence="3" type="ORF">Aph01nite_58970</name>
</gene>
<dbReference type="Pfam" id="PF11852">
    <property type="entry name" value="Pullul_strch_C"/>
    <property type="match status" value="1"/>
</dbReference>
<dbReference type="Gene3D" id="2.60.40.10">
    <property type="entry name" value="Immunoglobulins"/>
    <property type="match status" value="1"/>
</dbReference>